<dbReference type="InterPro" id="IPR047729">
    <property type="entry name" value="Sce7726-like"/>
</dbReference>
<name>A0A1D8P6E6_9FLAO</name>
<organism evidence="1 2">
    <name type="scientific">Urechidicola croceus</name>
    <dbReference type="NCBI Taxonomy" id="1850246"/>
    <lineage>
        <taxon>Bacteria</taxon>
        <taxon>Pseudomonadati</taxon>
        <taxon>Bacteroidota</taxon>
        <taxon>Flavobacteriia</taxon>
        <taxon>Flavobacteriales</taxon>
        <taxon>Flavobacteriaceae</taxon>
        <taxon>Urechidicola</taxon>
    </lineage>
</organism>
<evidence type="ECO:0008006" key="3">
    <source>
        <dbReference type="Google" id="ProtNLM"/>
    </source>
</evidence>
<evidence type="ECO:0000313" key="2">
    <source>
        <dbReference type="Proteomes" id="UP000176050"/>
    </source>
</evidence>
<protein>
    <recommendedName>
        <fullName evidence="3">Sce7726 family protein</fullName>
    </recommendedName>
</protein>
<dbReference type="Proteomes" id="UP000176050">
    <property type="component" value="Chromosome"/>
</dbReference>
<dbReference type="STRING" id="1850246.LPB138_05420"/>
<evidence type="ECO:0000313" key="1">
    <source>
        <dbReference type="EMBL" id="AOW20154.1"/>
    </source>
</evidence>
<reference evidence="1 2" key="1">
    <citation type="submission" date="2016-10" db="EMBL/GenBank/DDBJ databases">
        <title>Lutibacter sp. LPB0138, isolated from marine gastropod.</title>
        <authorList>
            <person name="Kim E."/>
            <person name="Yi H."/>
        </authorList>
    </citation>
    <scope>NUCLEOTIDE SEQUENCE [LARGE SCALE GENOMIC DNA]</scope>
    <source>
        <strain evidence="1 2">LPB0138</strain>
    </source>
</reference>
<gene>
    <name evidence="1" type="ORF">LPB138_05420</name>
</gene>
<dbReference type="KEGG" id="lul:LPB138_05420"/>
<dbReference type="AlphaFoldDB" id="A0A1D8P6E6"/>
<keyword evidence="2" id="KW-1185">Reference proteome</keyword>
<dbReference type="NCBIfam" id="NF033832">
    <property type="entry name" value="sce7726_fam"/>
    <property type="match status" value="1"/>
</dbReference>
<dbReference type="RefSeq" id="WP_070236293.1">
    <property type="nucleotide sequence ID" value="NZ_CP017478.1"/>
</dbReference>
<dbReference type="EMBL" id="CP017478">
    <property type="protein sequence ID" value="AOW20154.1"/>
    <property type="molecule type" value="Genomic_DNA"/>
</dbReference>
<proteinExistence type="predicted"/>
<accession>A0A1D8P6E6</accession>
<sequence>MRVAKNIESLRNLSQILSPANFKKIVKDRNYFDTFYRINKHTKISDSTTNFEVINTIYKSLLGTYKNEYVYKNILLNQKLLKKYSLKKSIALSEFKIGNSIADFVILNGEARVYEIKTELDGLDKLDKQLADYKKFADKIYVVSNSKHIPNLLVKFHNTEIGLIELTKRNALKTIKKAEQNFSFSYETLFKSLRKDEYISLLKKHFGVIPKVPNTLIFRECYKLSKKIDILEFQKLVIKELKFRNISNPELFNDDLVPDSLKHICYTLNFSKKDFIELEDFLYKKSKLCISHMSEVNNLS</sequence>
<dbReference type="OrthoDB" id="128875at2"/>